<gene>
    <name evidence="10" type="ORF">C4K68_01015</name>
</gene>
<feature type="active site" description="Proton donor" evidence="8">
    <location>
        <position position="123"/>
    </location>
</feature>
<dbReference type="PANTHER" id="PTHR21047:SF2">
    <property type="entry name" value="THYMIDINE DIPHOSPHO-4-KETO-RHAMNOSE 3,5-EPIMERASE"/>
    <property type="match status" value="1"/>
</dbReference>
<dbReference type="GO" id="GO:0008830">
    <property type="term" value="F:dTDP-4-dehydrorhamnose 3,5-epimerase activity"/>
    <property type="evidence" value="ECO:0007669"/>
    <property type="project" value="UniProtKB-EC"/>
</dbReference>
<protein>
    <recommendedName>
        <fullName evidence="4">dTDP-4-dehydrorhamnose 3,5-epimerase</fullName>
        <ecNumber evidence="3">5.1.3.13</ecNumber>
    </recommendedName>
    <alternativeName>
        <fullName evidence="6">Thymidine diphospho-4-keto-rhamnose 3,5-epimerase</fullName>
    </alternativeName>
    <alternativeName>
        <fullName evidence="5">dTDP-4-keto-6-deoxyglucose 3,5-epimerase</fullName>
    </alternativeName>
    <alternativeName>
        <fullName evidence="7">dTDP-6-deoxy-D-xylo-4-hexulose 3,5-epimerase</fullName>
    </alternativeName>
</protein>
<feature type="active site" description="Proton acceptor" evidence="8">
    <location>
        <position position="57"/>
    </location>
</feature>
<evidence type="ECO:0000256" key="4">
    <source>
        <dbReference type="ARBA" id="ARBA00019595"/>
    </source>
</evidence>
<evidence type="ECO:0000256" key="6">
    <source>
        <dbReference type="ARBA" id="ARBA00031424"/>
    </source>
</evidence>
<dbReference type="OrthoDB" id="9800680at2"/>
<evidence type="ECO:0000256" key="2">
    <source>
        <dbReference type="ARBA" id="ARBA00001997"/>
    </source>
</evidence>
<dbReference type="Pfam" id="PF00908">
    <property type="entry name" value="dTDP_sugar_isom"/>
    <property type="match status" value="1"/>
</dbReference>
<dbReference type="InterPro" id="IPR014710">
    <property type="entry name" value="RmlC-like_jellyroll"/>
</dbReference>
<feature type="site" description="Participates in a stacking interaction with the thymidine ring of dTDP-4-oxo-6-deoxyglucose" evidence="9">
    <location>
        <position position="129"/>
    </location>
</feature>
<evidence type="ECO:0000256" key="1">
    <source>
        <dbReference type="ARBA" id="ARBA00001298"/>
    </source>
</evidence>
<sequence length="179" mass="20573">MITESNSIDGVRTLEPSVFKDSRGELTVFYRKSDTPYLENLQINIVRSKAKTFRGMHIHSCHSDYLYVVDGELHLGMVDFRKGSKTFGVAQKVLLTGEKPECWIIPEGVAHGFYCPVNTVYCYGLSKEWDVQEDFAFHWHHVRQELSWDMVDPVMSERDMHAGSIHEVVGKYESKVTVL</sequence>
<evidence type="ECO:0000256" key="3">
    <source>
        <dbReference type="ARBA" id="ARBA00012098"/>
    </source>
</evidence>
<reference evidence="10 11" key="1">
    <citation type="submission" date="2018-02" db="EMBL/GenBank/DDBJ databases">
        <title>novel marine gammaproteobacteria from coastal saline agro ecosystem.</title>
        <authorList>
            <person name="Krishnan R."/>
            <person name="Ramesh Kumar N."/>
        </authorList>
    </citation>
    <scope>NUCLEOTIDE SEQUENCE [LARGE SCALE GENOMIC DNA]</scope>
    <source>
        <strain evidence="10 11">228</strain>
    </source>
</reference>
<dbReference type="GO" id="GO:0019305">
    <property type="term" value="P:dTDP-rhamnose biosynthetic process"/>
    <property type="evidence" value="ECO:0007669"/>
    <property type="project" value="TreeGrafter"/>
</dbReference>
<dbReference type="SUPFAM" id="SSF51182">
    <property type="entry name" value="RmlC-like cupins"/>
    <property type="match status" value="1"/>
</dbReference>
<evidence type="ECO:0000256" key="5">
    <source>
        <dbReference type="ARBA" id="ARBA00029758"/>
    </source>
</evidence>
<dbReference type="AlphaFoldDB" id="A0A2S5KYH0"/>
<dbReference type="InterPro" id="IPR011051">
    <property type="entry name" value="RmlC_Cupin_sf"/>
</dbReference>
<dbReference type="EC" id="5.1.3.13" evidence="3"/>
<evidence type="ECO:0000313" key="10">
    <source>
        <dbReference type="EMBL" id="PPC79316.1"/>
    </source>
</evidence>
<dbReference type="GO" id="GO:0005829">
    <property type="term" value="C:cytosol"/>
    <property type="evidence" value="ECO:0007669"/>
    <property type="project" value="TreeGrafter"/>
</dbReference>
<accession>A0A2S5KYH0</accession>
<dbReference type="GO" id="GO:0000271">
    <property type="term" value="P:polysaccharide biosynthetic process"/>
    <property type="evidence" value="ECO:0007669"/>
    <property type="project" value="TreeGrafter"/>
</dbReference>
<comment type="function">
    <text evidence="2">Catalyzes the epimerization of the C3' and C5'positions of dTDP-6-deoxy-D-xylo-4-hexulose, forming dTDP-6-deoxy-L-lyxo-4-hexulose.</text>
</comment>
<proteinExistence type="predicted"/>
<evidence type="ECO:0000256" key="8">
    <source>
        <dbReference type="PIRSR" id="PIRSR600888-1"/>
    </source>
</evidence>
<evidence type="ECO:0000256" key="9">
    <source>
        <dbReference type="PIRSR" id="PIRSR600888-3"/>
    </source>
</evidence>
<dbReference type="Gene3D" id="2.60.120.10">
    <property type="entry name" value="Jelly Rolls"/>
    <property type="match status" value="1"/>
</dbReference>
<organism evidence="10 11">
    <name type="scientific">Proteobacteria bacterium 228</name>
    <dbReference type="NCBI Taxonomy" id="2083153"/>
    <lineage>
        <taxon>Bacteria</taxon>
        <taxon>Pseudomonadati</taxon>
        <taxon>Pseudomonadota</taxon>
    </lineage>
</organism>
<comment type="catalytic activity">
    <reaction evidence="1">
        <text>dTDP-4-dehydro-6-deoxy-alpha-D-glucose = dTDP-4-dehydro-beta-L-rhamnose</text>
        <dbReference type="Rhea" id="RHEA:16969"/>
        <dbReference type="ChEBI" id="CHEBI:57649"/>
        <dbReference type="ChEBI" id="CHEBI:62830"/>
        <dbReference type="EC" id="5.1.3.13"/>
    </reaction>
</comment>
<dbReference type="Proteomes" id="UP000238196">
    <property type="component" value="Unassembled WGS sequence"/>
</dbReference>
<dbReference type="InterPro" id="IPR000888">
    <property type="entry name" value="RmlC-like"/>
</dbReference>
<comment type="caution">
    <text evidence="10">The sequence shown here is derived from an EMBL/GenBank/DDBJ whole genome shotgun (WGS) entry which is preliminary data.</text>
</comment>
<evidence type="ECO:0000313" key="11">
    <source>
        <dbReference type="Proteomes" id="UP000238196"/>
    </source>
</evidence>
<evidence type="ECO:0000256" key="7">
    <source>
        <dbReference type="ARBA" id="ARBA00033311"/>
    </source>
</evidence>
<dbReference type="EMBL" id="PRLP01000003">
    <property type="protein sequence ID" value="PPC79316.1"/>
    <property type="molecule type" value="Genomic_DNA"/>
</dbReference>
<dbReference type="PANTHER" id="PTHR21047">
    <property type="entry name" value="DTDP-6-DEOXY-D-GLUCOSE-3,5 EPIMERASE"/>
    <property type="match status" value="1"/>
</dbReference>
<name>A0A2S5KYH0_9PROT</name>